<feature type="domain" description="EGF-like" evidence="14">
    <location>
        <begin position="239"/>
        <end position="275"/>
    </location>
</feature>
<comment type="caution">
    <text evidence="12">Lacks conserved residue(s) required for the propagation of feature annotation.</text>
</comment>
<evidence type="ECO:0000256" key="7">
    <source>
        <dbReference type="ARBA" id="ARBA00022976"/>
    </source>
</evidence>
<evidence type="ECO:0000256" key="3">
    <source>
        <dbReference type="ARBA" id="ARBA00022536"/>
    </source>
</evidence>
<dbReference type="InterPro" id="IPR000152">
    <property type="entry name" value="EGF-type_Asp/Asn_hydroxyl_site"/>
</dbReference>
<evidence type="ECO:0000256" key="6">
    <source>
        <dbReference type="ARBA" id="ARBA00022737"/>
    </source>
</evidence>
<dbReference type="AlphaFoldDB" id="A0A813MD87"/>
<dbReference type="SUPFAM" id="SSF57196">
    <property type="entry name" value="EGF/Laminin"/>
    <property type="match status" value="8"/>
</dbReference>
<proteinExistence type="predicted"/>
<feature type="disulfide bond" evidence="12">
    <location>
        <begin position="383"/>
        <end position="392"/>
    </location>
</feature>
<feature type="domain" description="EGF-like" evidence="14">
    <location>
        <begin position="469"/>
        <end position="512"/>
    </location>
</feature>
<dbReference type="PROSITE" id="PS50026">
    <property type="entry name" value="EGF_3"/>
    <property type="match status" value="6"/>
</dbReference>
<dbReference type="Pfam" id="PF00008">
    <property type="entry name" value="EGF"/>
    <property type="match status" value="4"/>
</dbReference>
<evidence type="ECO:0000256" key="11">
    <source>
        <dbReference type="ARBA" id="ARBA00023180"/>
    </source>
</evidence>
<dbReference type="GO" id="GO:0007219">
    <property type="term" value="P:Notch signaling pathway"/>
    <property type="evidence" value="ECO:0007669"/>
    <property type="project" value="UniProtKB-KW"/>
</dbReference>
<dbReference type="GO" id="GO:0016020">
    <property type="term" value="C:membrane"/>
    <property type="evidence" value="ECO:0007669"/>
    <property type="project" value="UniProtKB-SubCell"/>
</dbReference>
<evidence type="ECO:0000313" key="16">
    <source>
        <dbReference type="Proteomes" id="UP000663879"/>
    </source>
</evidence>
<protein>
    <recommendedName>
        <fullName evidence="14">EGF-like domain-containing protein</fullName>
    </recommendedName>
</protein>
<evidence type="ECO:0000256" key="13">
    <source>
        <dbReference type="SAM" id="SignalP"/>
    </source>
</evidence>
<keyword evidence="16" id="KW-1185">Reference proteome</keyword>
<evidence type="ECO:0000256" key="12">
    <source>
        <dbReference type="PROSITE-ProRule" id="PRU00076"/>
    </source>
</evidence>
<dbReference type="InterPro" id="IPR013032">
    <property type="entry name" value="EGF-like_CS"/>
</dbReference>
<feature type="domain" description="EGF-like" evidence="14">
    <location>
        <begin position="357"/>
        <end position="393"/>
    </location>
</feature>
<dbReference type="EMBL" id="CAJNOC010000065">
    <property type="protein sequence ID" value="CAF0711480.1"/>
    <property type="molecule type" value="Genomic_DNA"/>
</dbReference>
<dbReference type="Gene3D" id="2.10.25.10">
    <property type="entry name" value="Laminin"/>
    <property type="match status" value="8"/>
</dbReference>
<feature type="disulfide bond" evidence="12">
    <location>
        <begin position="149"/>
        <end position="158"/>
    </location>
</feature>
<dbReference type="FunFam" id="2.10.25.10:FF:000080">
    <property type="entry name" value="Neurogenic locus notch 1"/>
    <property type="match status" value="1"/>
</dbReference>
<keyword evidence="4" id="KW-0812">Transmembrane</keyword>
<sequence length="1053" mass="121780">MTKIFLIFVLFIHETIYAANFRAIKKPSLINTSPFATNSDLPLSVINNLLEKCSNKTTEECDMCSLCQNDAFCRQKSKKLSSTKLLSNARLTNPQTSLTYLKSQIDFTCYCVPGYTGTYCQIDINECLSMPCSNNATCIDRINSYECKCPSGYTGDNCEININECESSPCNIEGGKCIDLIDGYFCNCNPGFTGPTCAININECASQPCMNNVTCVDLVNGFECNCTNTGYDGLFCENNINDCLNVECKHDSVCIDGINSFKCDCHPGYDGKYCEIDINECLSSPCVYGRCWENSDRQSLVHKLLISNSTNHQSQEYTLEDEHTLEASFELTFNYSNAAGYWCECEPGYTGIYCEIKIDECQSSPCGPNGKCIDLVNGYKCICHNGYTGLTCTENIDECKMYSPCAENTKCIDLKPDYSSLIKSNKYNLDEDILSLDGYYCDCTELNENLFKKNGNRDVLYAGQNCTLKLNACQSLKTKCQHDSLCQSILFNSTEQDIMCLCKPGYTGKYCEYSTVFRMDGTYSIDNKINEPQIEKFNLKFDFKVNFFEKTKYPLIYFEYLNQFLFELVLNKDFIEVKNENLGLSTKLGFLYLQSDESYFSMWNHLEITFEDNFITFSYSVKQMQLSLQRMIDLRKFSKMDNFKPTSFTLGKFYKSLPGDLFESDDESLVMDFEVENFLSDACFRDFSLNSEILFKSLKPDYLNHNFDAQNWKDLSQRVKYGCNLRNHGINNNENQCQSETNAYDEKLNYCANNSTCFNKWFNYECKNCTLPFYGKNCQFESTNLVFMSQNTDLTKSNEALIDINLELIQSHVELQNDMNYFKIEFYLHRFSQLNQKVDSDFKFLTLRQKMQNSLIQNFYHIGLDQDGFLTLEKIQINDQSQNETFRSMWSLKNDKISLNQFNTSYSSLINVKLNENFVQLTVNQSYIARFKFSQNHEYIDEIDKMKFEIENVIFMSNFTNGHNFLINDLAINSLWYHFRNSEPYRIELILLDNKQKYVYKTSDLFRIKNLLLIDKSEFKSDLRLIENLECPSVHFTDDLTLYNLTTTTPIKR</sequence>
<dbReference type="Pfam" id="PF12661">
    <property type="entry name" value="hEGF"/>
    <property type="match status" value="1"/>
</dbReference>
<dbReference type="InterPro" id="IPR000742">
    <property type="entry name" value="EGF"/>
</dbReference>
<dbReference type="PROSITE" id="PS00010">
    <property type="entry name" value="ASX_HYDROXYL"/>
    <property type="match status" value="5"/>
</dbReference>
<dbReference type="PRINTS" id="PR01983">
    <property type="entry name" value="NOTCH"/>
</dbReference>
<feature type="signal peptide" evidence="13">
    <location>
        <begin position="1"/>
        <end position="18"/>
    </location>
</feature>
<gene>
    <name evidence="15" type="ORF">OXX778_LOCUS1106</name>
</gene>
<evidence type="ECO:0000256" key="1">
    <source>
        <dbReference type="ARBA" id="ARBA00004479"/>
    </source>
</evidence>
<feature type="domain" description="EGF-like" evidence="14">
    <location>
        <begin position="161"/>
        <end position="198"/>
    </location>
</feature>
<feature type="disulfide bond" evidence="12">
    <location>
        <begin position="265"/>
        <end position="274"/>
    </location>
</feature>
<keyword evidence="5 13" id="KW-0732">Signal</keyword>
<dbReference type="CDD" id="cd00054">
    <property type="entry name" value="EGF_CA"/>
    <property type="match status" value="5"/>
</dbReference>
<dbReference type="FunFam" id="2.10.25.10:FF:000472">
    <property type="entry name" value="Uncharacterized protein, isoform A"/>
    <property type="match status" value="2"/>
</dbReference>
<evidence type="ECO:0000256" key="5">
    <source>
        <dbReference type="ARBA" id="ARBA00022729"/>
    </source>
</evidence>
<evidence type="ECO:0000256" key="2">
    <source>
        <dbReference type="ARBA" id="ARBA00022473"/>
    </source>
</evidence>
<keyword evidence="10 12" id="KW-1015">Disulfide bond</keyword>
<dbReference type="PROSITE" id="PS01186">
    <property type="entry name" value="EGF_2"/>
    <property type="match status" value="6"/>
</dbReference>
<feature type="disulfide bond" evidence="12">
    <location>
        <begin position="502"/>
        <end position="511"/>
    </location>
</feature>
<evidence type="ECO:0000259" key="14">
    <source>
        <dbReference type="PROSITE" id="PS50026"/>
    </source>
</evidence>
<evidence type="ECO:0000256" key="10">
    <source>
        <dbReference type="ARBA" id="ARBA00023157"/>
    </source>
</evidence>
<evidence type="ECO:0000256" key="4">
    <source>
        <dbReference type="ARBA" id="ARBA00022692"/>
    </source>
</evidence>
<dbReference type="OrthoDB" id="283575at2759"/>
<dbReference type="PROSITE" id="PS00022">
    <property type="entry name" value="EGF_1"/>
    <property type="match status" value="5"/>
</dbReference>
<dbReference type="PANTHER" id="PTHR12916">
    <property type="entry name" value="CYTOCHROME C OXIDASE POLYPEPTIDE VIC-2"/>
    <property type="match status" value="1"/>
</dbReference>
<evidence type="ECO:0000256" key="9">
    <source>
        <dbReference type="ARBA" id="ARBA00023136"/>
    </source>
</evidence>
<dbReference type="SMART" id="SM00179">
    <property type="entry name" value="EGF_CA"/>
    <property type="match status" value="6"/>
</dbReference>
<dbReference type="InterPro" id="IPR001881">
    <property type="entry name" value="EGF-like_Ca-bd_dom"/>
</dbReference>
<name>A0A813MD87_9BILA</name>
<comment type="subcellular location">
    <subcellularLocation>
        <location evidence="1">Membrane</location>
        <topology evidence="1">Single-pass type I membrane protein</topology>
    </subcellularLocation>
</comment>
<dbReference type="FunFam" id="2.10.25.10:FF:000146">
    <property type="entry name" value="Putative neurogenic locus notch"/>
    <property type="match status" value="1"/>
</dbReference>
<organism evidence="15 16">
    <name type="scientific">Brachionus calyciflorus</name>
    <dbReference type="NCBI Taxonomy" id="104777"/>
    <lineage>
        <taxon>Eukaryota</taxon>
        <taxon>Metazoa</taxon>
        <taxon>Spiralia</taxon>
        <taxon>Gnathifera</taxon>
        <taxon>Rotifera</taxon>
        <taxon>Eurotatoria</taxon>
        <taxon>Monogononta</taxon>
        <taxon>Pseudotrocha</taxon>
        <taxon>Ploima</taxon>
        <taxon>Brachionidae</taxon>
        <taxon>Brachionus</taxon>
    </lineage>
</organism>
<feature type="disulfide bond" evidence="12">
    <location>
        <begin position="188"/>
        <end position="197"/>
    </location>
</feature>
<dbReference type="PRINTS" id="PR00010">
    <property type="entry name" value="EGFBLOOD"/>
</dbReference>
<dbReference type="InterPro" id="IPR018097">
    <property type="entry name" value="EGF_Ca-bd_CS"/>
</dbReference>
<keyword evidence="9" id="KW-0472">Membrane</keyword>
<evidence type="ECO:0000313" key="15">
    <source>
        <dbReference type="EMBL" id="CAF0711480.1"/>
    </source>
</evidence>
<keyword evidence="8" id="KW-1133">Transmembrane helix</keyword>
<keyword evidence="3 12" id="KW-0245">EGF-like domain</keyword>
<dbReference type="SMART" id="SM00181">
    <property type="entry name" value="EGF"/>
    <property type="match status" value="10"/>
</dbReference>
<evidence type="ECO:0000256" key="8">
    <source>
        <dbReference type="ARBA" id="ARBA00022989"/>
    </source>
</evidence>
<feature type="domain" description="EGF-like" evidence="14">
    <location>
        <begin position="200"/>
        <end position="237"/>
    </location>
</feature>
<keyword evidence="11" id="KW-0325">Glycoprotein</keyword>
<feature type="chain" id="PRO_5032920981" description="EGF-like domain-containing protein" evidence="13">
    <location>
        <begin position="19"/>
        <end position="1053"/>
    </location>
</feature>
<feature type="domain" description="EGF-like" evidence="14">
    <location>
        <begin position="123"/>
        <end position="159"/>
    </location>
</feature>
<accession>A0A813MD87</accession>
<dbReference type="Proteomes" id="UP000663879">
    <property type="component" value="Unassembled WGS sequence"/>
</dbReference>
<reference evidence="15" key="1">
    <citation type="submission" date="2021-02" db="EMBL/GenBank/DDBJ databases">
        <authorList>
            <person name="Nowell W R."/>
        </authorList>
    </citation>
    <scope>NUCLEOTIDE SEQUENCE</scope>
    <source>
        <strain evidence="15">Ploen Becks lab</strain>
    </source>
</reference>
<dbReference type="PROSITE" id="PS01187">
    <property type="entry name" value="EGF_CA"/>
    <property type="match status" value="4"/>
</dbReference>
<dbReference type="FunFam" id="2.10.25.10:FF:000122">
    <property type="entry name" value="Protein crumbs homolog 2"/>
    <property type="match status" value="1"/>
</dbReference>
<comment type="caution">
    <text evidence="15">The sequence shown here is derived from an EMBL/GenBank/DDBJ whole genome shotgun (WGS) entry which is preliminary data.</text>
</comment>
<keyword evidence="7" id="KW-0914">Notch signaling pathway</keyword>
<dbReference type="GO" id="GO:0005509">
    <property type="term" value="F:calcium ion binding"/>
    <property type="evidence" value="ECO:0007669"/>
    <property type="project" value="InterPro"/>
</dbReference>
<keyword evidence="6" id="KW-0677">Repeat</keyword>
<dbReference type="PANTHER" id="PTHR12916:SF4">
    <property type="entry name" value="UNINFLATABLE, ISOFORM C"/>
    <property type="match status" value="1"/>
</dbReference>
<keyword evidence="2" id="KW-0217">Developmental protein</keyword>